<sequence length="205" mass="23777">MINNAVTLPHNYVCDENGPIPDTYNDYHEEIHLYTCVDTWIHGFQLRAQDWIPVNLQYVDIAFETHCHTTQGYLENGNAFRFLYVPEAYLRNTTTIGLYIHSNDAYSEMNWVTYKPSLKGILEIWEARGLVQHVKTYSRQCELATDRRLHQAYFLASTEQNPGSLFSRPTPPRTVPVFAQYNHIFPESWQPTFGPTRNGKGSSKQ</sequence>
<gene>
    <name evidence="1" type="ORF">AOQ84DRAFT_222668</name>
</gene>
<evidence type="ECO:0000313" key="2">
    <source>
        <dbReference type="Proteomes" id="UP000250140"/>
    </source>
</evidence>
<keyword evidence="2" id="KW-1185">Reference proteome</keyword>
<organism evidence="1 2">
    <name type="scientific">Glonium stellatum</name>
    <dbReference type="NCBI Taxonomy" id="574774"/>
    <lineage>
        <taxon>Eukaryota</taxon>
        <taxon>Fungi</taxon>
        <taxon>Dikarya</taxon>
        <taxon>Ascomycota</taxon>
        <taxon>Pezizomycotina</taxon>
        <taxon>Dothideomycetes</taxon>
        <taxon>Pleosporomycetidae</taxon>
        <taxon>Gloniales</taxon>
        <taxon>Gloniaceae</taxon>
        <taxon>Glonium</taxon>
    </lineage>
</organism>
<dbReference type="OrthoDB" id="3785839at2759"/>
<accession>A0A8E2EZ81</accession>
<reference evidence="1 2" key="1">
    <citation type="journal article" date="2016" name="Nat. Commun.">
        <title>Ectomycorrhizal ecology is imprinted in the genome of the dominant symbiotic fungus Cenococcum geophilum.</title>
        <authorList>
            <consortium name="DOE Joint Genome Institute"/>
            <person name="Peter M."/>
            <person name="Kohler A."/>
            <person name="Ohm R.A."/>
            <person name="Kuo A."/>
            <person name="Krutzmann J."/>
            <person name="Morin E."/>
            <person name="Arend M."/>
            <person name="Barry K.W."/>
            <person name="Binder M."/>
            <person name="Choi C."/>
            <person name="Clum A."/>
            <person name="Copeland A."/>
            <person name="Grisel N."/>
            <person name="Haridas S."/>
            <person name="Kipfer T."/>
            <person name="LaButti K."/>
            <person name="Lindquist E."/>
            <person name="Lipzen A."/>
            <person name="Maire R."/>
            <person name="Meier B."/>
            <person name="Mihaltcheva S."/>
            <person name="Molinier V."/>
            <person name="Murat C."/>
            <person name="Poggeler S."/>
            <person name="Quandt C.A."/>
            <person name="Sperisen C."/>
            <person name="Tritt A."/>
            <person name="Tisserant E."/>
            <person name="Crous P.W."/>
            <person name="Henrissat B."/>
            <person name="Nehls U."/>
            <person name="Egli S."/>
            <person name="Spatafora J.W."/>
            <person name="Grigoriev I.V."/>
            <person name="Martin F.M."/>
        </authorList>
    </citation>
    <scope>NUCLEOTIDE SEQUENCE [LARGE SCALE GENOMIC DNA]</scope>
    <source>
        <strain evidence="1 2">CBS 207.34</strain>
    </source>
</reference>
<protein>
    <submittedName>
        <fullName evidence="1">Uncharacterized protein</fullName>
    </submittedName>
</protein>
<evidence type="ECO:0000313" key="1">
    <source>
        <dbReference type="EMBL" id="OCL07632.1"/>
    </source>
</evidence>
<name>A0A8E2EZ81_9PEZI</name>
<dbReference type="Proteomes" id="UP000250140">
    <property type="component" value="Unassembled WGS sequence"/>
</dbReference>
<dbReference type="EMBL" id="KV749823">
    <property type="protein sequence ID" value="OCL07632.1"/>
    <property type="molecule type" value="Genomic_DNA"/>
</dbReference>
<dbReference type="AlphaFoldDB" id="A0A8E2EZ81"/>
<proteinExistence type="predicted"/>